<dbReference type="PIRSF" id="PIRSF016642">
    <property type="entry name" value="UCP016642"/>
    <property type="match status" value="1"/>
</dbReference>
<dbReference type="Pfam" id="PF09825">
    <property type="entry name" value="BPL_N"/>
    <property type="match status" value="1"/>
</dbReference>
<dbReference type="InterPro" id="IPR029062">
    <property type="entry name" value="Class_I_gatase-like"/>
</dbReference>
<evidence type="ECO:0000313" key="4">
    <source>
        <dbReference type="WBParaSite" id="TASK_0000396301-mRNA-1"/>
    </source>
</evidence>
<dbReference type="WBParaSite" id="TASK_0000396301-mRNA-1">
    <property type="protein sequence ID" value="TASK_0000396301-mRNA-1"/>
    <property type="gene ID" value="TASK_0000396301"/>
</dbReference>
<reference evidence="4" key="1">
    <citation type="submission" date="2017-02" db="UniProtKB">
        <authorList>
            <consortium name="WormBaseParasite"/>
        </authorList>
    </citation>
    <scope>IDENTIFICATION</scope>
</reference>
<dbReference type="Proteomes" id="UP000282613">
    <property type="component" value="Unassembled WGS sequence"/>
</dbReference>
<evidence type="ECO:0000259" key="1">
    <source>
        <dbReference type="Pfam" id="PF09825"/>
    </source>
</evidence>
<keyword evidence="3" id="KW-1185">Reference proteome</keyword>
<dbReference type="InterPro" id="IPR015834">
    <property type="entry name" value="UCP016642"/>
</dbReference>
<proteinExistence type="predicted"/>
<dbReference type="InterPro" id="IPR019197">
    <property type="entry name" value="Biotin-prot_ligase_N"/>
</dbReference>
<organism evidence="4">
    <name type="scientific">Taenia asiatica</name>
    <name type="common">Asian tapeworm</name>
    <dbReference type="NCBI Taxonomy" id="60517"/>
    <lineage>
        <taxon>Eukaryota</taxon>
        <taxon>Metazoa</taxon>
        <taxon>Spiralia</taxon>
        <taxon>Lophotrochozoa</taxon>
        <taxon>Platyhelminthes</taxon>
        <taxon>Cestoda</taxon>
        <taxon>Eucestoda</taxon>
        <taxon>Cyclophyllidea</taxon>
        <taxon>Taeniidae</taxon>
        <taxon>Taenia</taxon>
    </lineage>
</organism>
<name>A0A0R3W2D1_TAEAS</name>
<dbReference type="EMBL" id="UYRS01018321">
    <property type="protein sequence ID" value="VDK32644.1"/>
    <property type="molecule type" value="Genomic_DNA"/>
</dbReference>
<gene>
    <name evidence="2" type="ORF">TASK_LOCUS3964</name>
</gene>
<sequence>MAPRVSVAIYDDLGTTRHCVKQLRNCIQRNIPGANILVLNAPNSIEKLSCKSVNLFCVGGGFARGVISKLGSIGLERLRSFVLSGGSYLGICSGAYLASSITKFDTGGPLEINDVGVLNFFPGTAEGPLFGSFSYASESGASAPILDACTDLNSDMPTSLAVYFNGGCHFLNHFDEHTSALYLYRKSGTPAILTRKCGKGTVLLSGAHFEFDPAILGESIADSNIQRILPPLLEHDASRVKLCRKILPDLVKTSVDAIHQMSY</sequence>
<accession>A0A0R3W2D1</accession>
<reference evidence="2 3" key="2">
    <citation type="submission" date="2018-11" db="EMBL/GenBank/DDBJ databases">
        <authorList>
            <consortium name="Pathogen Informatics"/>
        </authorList>
    </citation>
    <scope>NUCLEOTIDE SEQUENCE [LARGE SCALE GENOMIC DNA]</scope>
</reference>
<dbReference type="SUPFAM" id="SSF52317">
    <property type="entry name" value="Class I glutamine amidotransferase-like"/>
    <property type="match status" value="1"/>
</dbReference>
<dbReference type="STRING" id="60517.A0A0R3W2D1"/>
<protein>
    <submittedName>
        <fullName evidence="4">BPL_N domain-containing protein</fullName>
    </submittedName>
</protein>
<feature type="domain" description="Biotin-protein ligase N-terminal" evidence="1">
    <location>
        <begin position="6"/>
        <end position="250"/>
    </location>
</feature>
<dbReference type="OrthoDB" id="10250105at2759"/>
<dbReference type="AlphaFoldDB" id="A0A0R3W2D1"/>
<evidence type="ECO:0000313" key="2">
    <source>
        <dbReference type="EMBL" id="VDK32644.1"/>
    </source>
</evidence>
<evidence type="ECO:0000313" key="3">
    <source>
        <dbReference type="Proteomes" id="UP000282613"/>
    </source>
</evidence>